<proteinExistence type="predicted"/>
<gene>
    <name evidence="2" type="ORF">DPMN_113274</name>
</gene>
<protein>
    <submittedName>
        <fullName evidence="2">Uncharacterized protein</fullName>
    </submittedName>
</protein>
<evidence type="ECO:0000256" key="1">
    <source>
        <dbReference type="SAM" id="MobiDB-lite"/>
    </source>
</evidence>
<feature type="region of interest" description="Disordered" evidence="1">
    <location>
        <begin position="91"/>
        <end position="110"/>
    </location>
</feature>
<keyword evidence="3" id="KW-1185">Reference proteome</keyword>
<name>A0A9D4QRF2_DREPO</name>
<sequence length="130" mass="15000">MRYEAIPRFCQGFNDTEAAKHACLKYPSSEEKALNLVKRYQYISQVVDGKKDRRDRKDVSVNAVQASSEAKMEELKVSVLKEFARQMHITPPTAVVKETQPGNKPHRWGPFFSVDRRVTEKETPYNIRNG</sequence>
<comment type="caution">
    <text evidence="2">The sequence shown here is derived from an EMBL/GenBank/DDBJ whole genome shotgun (WGS) entry which is preliminary data.</text>
</comment>
<dbReference type="AlphaFoldDB" id="A0A9D4QRF2"/>
<reference evidence="2" key="1">
    <citation type="journal article" date="2019" name="bioRxiv">
        <title>The Genome of the Zebra Mussel, Dreissena polymorpha: A Resource for Invasive Species Research.</title>
        <authorList>
            <person name="McCartney M.A."/>
            <person name="Auch B."/>
            <person name="Kono T."/>
            <person name="Mallez S."/>
            <person name="Zhang Y."/>
            <person name="Obille A."/>
            <person name="Becker A."/>
            <person name="Abrahante J.E."/>
            <person name="Garbe J."/>
            <person name="Badalamenti J.P."/>
            <person name="Herman A."/>
            <person name="Mangelson H."/>
            <person name="Liachko I."/>
            <person name="Sullivan S."/>
            <person name="Sone E.D."/>
            <person name="Koren S."/>
            <person name="Silverstein K.A.T."/>
            <person name="Beckman K.B."/>
            <person name="Gohl D.M."/>
        </authorList>
    </citation>
    <scope>NUCLEOTIDE SEQUENCE</scope>
    <source>
        <strain evidence="2">Duluth1</strain>
        <tissue evidence="2">Whole animal</tissue>
    </source>
</reference>
<evidence type="ECO:0000313" key="3">
    <source>
        <dbReference type="Proteomes" id="UP000828390"/>
    </source>
</evidence>
<reference evidence="2" key="2">
    <citation type="submission" date="2020-11" db="EMBL/GenBank/DDBJ databases">
        <authorList>
            <person name="McCartney M.A."/>
            <person name="Auch B."/>
            <person name="Kono T."/>
            <person name="Mallez S."/>
            <person name="Becker A."/>
            <person name="Gohl D.M."/>
            <person name="Silverstein K.A.T."/>
            <person name="Koren S."/>
            <person name="Bechman K.B."/>
            <person name="Herman A."/>
            <person name="Abrahante J.E."/>
            <person name="Garbe J."/>
        </authorList>
    </citation>
    <scope>NUCLEOTIDE SEQUENCE</scope>
    <source>
        <strain evidence="2">Duluth1</strain>
        <tissue evidence="2">Whole animal</tissue>
    </source>
</reference>
<accession>A0A9D4QRF2</accession>
<evidence type="ECO:0000313" key="2">
    <source>
        <dbReference type="EMBL" id="KAH3839837.1"/>
    </source>
</evidence>
<dbReference type="EMBL" id="JAIWYP010000004">
    <property type="protein sequence ID" value="KAH3839837.1"/>
    <property type="molecule type" value="Genomic_DNA"/>
</dbReference>
<dbReference type="Proteomes" id="UP000828390">
    <property type="component" value="Unassembled WGS sequence"/>
</dbReference>
<organism evidence="2 3">
    <name type="scientific">Dreissena polymorpha</name>
    <name type="common">Zebra mussel</name>
    <name type="synonym">Mytilus polymorpha</name>
    <dbReference type="NCBI Taxonomy" id="45954"/>
    <lineage>
        <taxon>Eukaryota</taxon>
        <taxon>Metazoa</taxon>
        <taxon>Spiralia</taxon>
        <taxon>Lophotrochozoa</taxon>
        <taxon>Mollusca</taxon>
        <taxon>Bivalvia</taxon>
        <taxon>Autobranchia</taxon>
        <taxon>Heteroconchia</taxon>
        <taxon>Euheterodonta</taxon>
        <taxon>Imparidentia</taxon>
        <taxon>Neoheterodontei</taxon>
        <taxon>Myida</taxon>
        <taxon>Dreissenoidea</taxon>
        <taxon>Dreissenidae</taxon>
        <taxon>Dreissena</taxon>
    </lineage>
</organism>